<name>A0ACB9NUY5_9MYRT</name>
<sequence>MADRFWDAGAVAGTSGAAEEGLGEEAGGKVGGVQVAELAGVTNAEAKETCFSYENVNNLGGANVVDGGDVICERNVFGDSSTDQLVDDNGQDYRVTGSVAEGTALLRVVPSLENIEVDEASAPNDDGSGDDDAMKVDKQFDVKQGNSESFQNAVGCALEEVSRREELGLACSCLSVDVLDEIKVQTQRIYPVSKRISSKSSSGADRLGLVIAKAQLLVIYRHKGFNRLPEFQSFGDLEEDDTEALDLKDSIQAEDAKDGMAVSGQGSIDVPKGSAHRRKHNLKDIVYNRRKERSVFELMDEAMLYSEDDEFELDGTLVAKRCRRLKQSDESGSADERKSISSGKVASPLPKPSFKIGECIIRVASQMTRSPSLKAQSEEAEHVEHAAVSDAAEKVNTGISVEDQSLENSLSQLQSAAVSPLGDIVS</sequence>
<reference evidence="2" key="1">
    <citation type="journal article" date="2023" name="Front. Plant Sci.">
        <title>Chromosomal-level genome assembly of Melastoma candidum provides insights into trichome evolution.</title>
        <authorList>
            <person name="Zhong Y."/>
            <person name="Wu W."/>
            <person name="Sun C."/>
            <person name="Zou P."/>
            <person name="Liu Y."/>
            <person name="Dai S."/>
            <person name="Zhou R."/>
        </authorList>
    </citation>
    <scope>NUCLEOTIDE SEQUENCE [LARGE SCALE GENOMIC DNA]</scope>
</reference>
<accession>A0ACB9NUY5</accession>
<protein>
    <submittedName>
        <fullName evidence="1">Uncharacterized protein</fullName>
    </submittedName>
</protein>
<organism evidence="1 2">
    <name type="scientific">Melastoma candidum</name>
    <dbReference type="NCBI Taxonomy" id="119954"/>
    <lineage>
        <taxon>Eukaryota</taxon>
        <taxon>Viridiplantae</taxon>
        <taxon>Streptophyta</taxon>
        <taxon>Embryophyta</taxon>
        <taxon>Tracheophyta</taxon>
        <taxon>Spermatophyta</taxon>
        <taxon>Magnoliopsida</taxon>
        <taxon>eudicotyledons</taxon>
        <taxon>Gunneridae</taxon>
        <taxon>Pentapetalae</taxon>
        <taxon>rosids</taxon>
        <taxon>malvids</taxon>
        <taxon>Myrtales</taxon>
        <taxon>Melastomataceae</taxon>
        <taxon>Melastomatoideae</taxon>
        <taxon>Melastomateae</taxon>
        <taxon>Melastoma</taxon>
    </lineage>
</organism>
<gene>
    <name evidence="1" type="ORF">MLD38_024195</name>
</gene>
<evidence type="ECO:0000313" key="1">
    <source>
        <dbReference type="EMBL" id="KAI4339234.1"/>
    </source>
</evidence>
<dbReference type="EMBL" id="CM042886">
    <property type="protein sequence ID" value="KAI4339234.1"/>
    <property type="molecule type" value="Genomic_DNA"/>
</dbReference>
<proteinExistence type="predicted"/>
<dbReference type="Proteomes" id="UP001057402">
    <property type="component" value="Chromosome 7"/>
</dbReference>
<evidence type="ECO:0000313" key="2">
    <source>
        <dbReference type="Proteomes" id="UP001057402"/>
    </source>
</evidence>
<comment type="caution">
    <text evidence="1">The sequence shown here is derived from an EMBL/GenBank/DDBJ whole genome shotgun (WGS) entry which is preliminary data.</text>
</comment>
<keyword evidence="2" id="KW-1185">Reference proteome</keyword>